<dbReference type="AlphaFoldDB" id="A0A560DPC0"/>
<dbReference type="InterPro" id="IPR028082">
    <property type="entry name" value="Peripla_BP_I"/>
</dbReference>
<dbReference type="EMBL" id="VITK01000005">
    <property type="protein sequence ID" value="TWA98956.1"/>
    <property type="molecule type" value="Genomic_DNA"/>
</dbReference>
<name>A0A560DPC0_9BRAD</name>
<gene>
    <name evidence="1" type="ORF">FBZ96_105635</name>
</gene>
<keyword evidence="2" id="KW-1185">Reference proteome</keyword>
<reference evidence="1 2" key="1">
    <citation type="submission" date="2019-06" db="EMBL/GenBank/DDBJ databases">
        <title>Genomic Encyclopedia of Type Strains, Phase IV (KMG-V): Genome sequencing to study the core and pangenomes of soil and plant-associated prokaryotes.</title>
        <authorList>
            <person name="Whitman W."/>
        </authorList>
    </citation>
    <scope>NUCLEOTIDE SEQUENCE [LARGE SCALE GENOMIC DNA]</scope>
    <source>
        <strain evidence="1 2">BR 510</strain>
    </source>
</reference>
<dbReference type="RefSeq" id="WP_245323824.1">
    <property type="nucleotide sequence ID" value="NZ_LVEM01000003.1"/>
</dbReference>
<proteinExistence type="predicted"/>
<dbReference type="Gene3D" id="3.40.50.2300">
    <property type="match status" value="1"/>
</dbReference>
<protein>
    <submittedName>
        <fullName evidence="1">Substrate-binding family protein</fullName>
    </submittedName>
</protein>
<comment type="caution">
    <text evidence="1">The sequence shown here is derived from an EMBL/GenBank/DDBJ whole genome shotgun (WGS) entry which is preliminary data.</text>
</comment>
<evidence type="ECO:0000313" key="1">
    <source>
        <dbReference type="EMBL" id="TWA98956.1"/>
    </source>
</evidence>
<dbReference type="SUPFAM" id="SSF53822">
    <property type="entry name" value="Periplasmic binding protein-like I"/>
    <property type="match status" value="1"/>
</dbReference>
<evidence type="ECO:0000313" key="2">
    <source>
        <dbReference type="Proteomes" id="UP000319949"/>
    </source>
</evidence>
<dbReference type="STRING" id="1803665.GCA_001641335_05425"/>
<sequence length="85" mass="9018">MTAEAVASNLLTFVKQSDAVAIICADRPLVSQAIDQTTSVPIVAYVADLPAASRAGFVGTDNWKAGRTAGRLIRQMVRGQARYVP</sequence>
<accession>A0A560DPC0</accession>
<organism evidence="1 2">
    <name type="scientific">Bradyrhizobium stylosanthis</name>
    <dbReference type="NCBI Taxonomy" id="1803665"/>
    <lineage>
        <taxon>Bacteria</taxon>
        <taxon>Pseudomonadati</taxon>
        <taxon>Pseudomonadota</taxon>
        <taxon>Alphaproteobacteria</taxon>
        <taxon>Hyphomicrobiales</taxon>
        <taxon>Nitrobacteraceae</taxon>
        <taxon>Bradyrhizobium</taxon>
    </lineage>
</organism>
<dbReference type="Proteomes" id="UP000319949">
    <property type="component" value="Unassembled WGS sequence"/>
</dbReference>